<name>A0A6I6IKU8_9RHOB</name>
<evidence type="ECO:0000256" key="3">
    <source>
        <dbReference type="ARBA" id="ARBA00023125"/>
    </source>
</evidence>
<keyword evidence="4" id="KW-0804">Transcription</keyword>
<dbReference type="Pfam" id="PF00126">
    <property type="entry name" value="HTH_1"/>
    <property type="match status" value="1"/>
</dbReference>
<dbReference type="FunFam" id="1.10.10.10:FF:000038">
    <property type="entry name" value="Glycine cleavage system transcriptional activator"/>
    <property type="match status" value="1"/>
</dbReference>
<evidence type="ECO:0000313" key="7">
    <source>
        <dbReference type="Proteomes" id="UP000428330"/>
    </source>
</evidence>
<dbReference type="SUPFAM" id="SSF53850">
    <property type="entry name" value="Periplasmic binding protein-like II"/>
    <property type="match status" value="1"/>
</dbReference>
<dbReference type="GO" id="GO:0043565">
    <property type="term" value="F:sequence-specific DNA binding"/>
    <property type="evidence" value="ECO:0007669"/>
    <property type="project" value="TreeGrafter"/>
</dbReference>
<evidence type="ECO:0000256" key="4">
    <source>
        <dbReference type="ARBA" id="ARBA00023163"/>
    </source>
</evidence>
<dbReference type="InterPro" id="IPR000847">
    <property type="entry name" value="LysR_HTH_N"/>
</dbReference>
<dbReference type="RefSeq" id="WP_157706133.1">
    <property type="nucleotide sequence ID" value="NZ_CP034348.1"/>
</dbReference>
<accession>A0A6I6IKU8</accession>
<dbReference type="Gene3D" id="1.10.10.10">
    <property type="entry name" value="Winged helix-like DNA-binding domain superfamily/Winged helix DNA-binding domain"/>
    <property type="match status" value="1"/>
</dbReference>
<dbReference type="PANTHER" id="PTHR30537">
    <property type="entry name" value="HTH-TYPE TRANSCRIPTIONAL REGULATOR"/>
    <property type="match status" value="1"/>
</dbReference>
<dbReference type="Proteomes" id="UP000428330">
    <property type="component" value="Chromosome"/>
</dbReference>
<feature type="domain" description="HTH lysR-type" evidence="5">
    <location>
        <begin position="5"/>
        <end position="62"/>
    </location>
</feature>
<dbReference type="InterPro" id="IPR036390">
    <property type="entry name" value="WH_DNA-bd_sf"/>
</dbReference>
<protein>
    <submittedName>
        <fullName evidence="6">LysR family transcriptional regulator</fullName>
    </submittedName>
</protein>
<keyword evidence="2" id="KW-0805">Transcription regulation</keyword>
<dbReference type="CDD" id="cd08432">
    <property type="entry name" value="PBP2_GcdR_TrpI_HvrB_AmpR_like"/>
    <property type="match status" value="1"/>
</dbReference>
<dbReference type="InterPro" id="IPR005119">
    <property type="entry name" value="LysR_subst-bd"/>
</dbReference>
<evidence type="ECO:0000256" key="2">
    <source>
        <dbReference type="ARBA" id="ARBA00023015"/>
    </source>
</evidence>
<organism evidence="6 7">
    <name type="scientific">Roseovarius faecimaris</name>
    <dbReference type="NCBI Taxonomy" id="2494550"/>
    <lineage>
        <taxon>Bacteria</taxon>
        <taxon>Pseudomonadati</taxon>
        <taxon>Pseudomonadota</taxon>
        <taxon>Alphaproteobacteria</taxon>
        <taxon>Rhodobacterales</taxon>
        <taxon>Roseobacteraceae</taxon>
        <taxon>Roseovarius</taxon>
    </lineage>
</organism>
<comment type="similarity">
    <text evidence="1">Belongs to the LysR transcriptional regulatory family.</text>
</comment>
<dbReference type="InterPro" id="IPR036388">
    <property type="entry name" value="WH-like_DNA-bd_sf"/>
</dbReference>
<dbReference type="Gene3D" id="3.40.190.10">
    <property type="entry name" value="Periplasmic binding protein-like II"/>
    <property type="match status" value="2"/>
</dbReference>
<evidence type="ECO:0000313" key="6">
    <source>
        <dbReference type="EMBL" id="QGX97499.1"/>
    </source>
</evidence>
<dbReference type="KEGG" id="rom:EI983_04085"/>
<dbReference type="PRINTS" id="PR00039">
    <property type="entry name" value="HTHLYSR"/>
</dbReference>
<keyword evidence="7" id="KW-1185">Reference proteome</keyword>
<dbReference type="SUPFAM" id="SSF46785">
    <property type="entry name" value="Winged helix' DNA-binding domain"/>
    <property type="match status" value="1"/>
</dbReference>
<reference evidence="7" key="1">
    <citation type="submission" date="2018-12" db="EMBL/GenBank/DDBJ databases">
        <title>Complete genome sequence of Roseovarius sp. MME-070.</title>
        <authorList>
            <person name="Nam Y.-D."/>
            <person name="Kang J."/>
            <person name="Chung W.-H."/>
            <person name="Park Y.S."/>
        </authorList>
    </citation>
    <scope>NUCLEOTIDE SEQUENCE [LARGE SCALE GENOMIC DNA]</scope>
    <source>
        <strain evidence="7">MME-070</strain>
    </source>
</reference>
<keyword evidence="3" id="KW-0238">DNA-binding</keyword>
<dbReference type="AlphaFoldDB" id="A0A6I6IKU8"/>
<gene>
    <name evidence="6" type="ORF">EI983_04085</name>
</gene>
<dbReference type="GO" id="GO:0006351">
    <property type="term" value="P:DNA-templated transcription"/>
    <property type="evidence" value="ECO:0007669"/>
    <property type="project" value="TreeGrafter"/>
</dbReference>
<dbReference type="EMBL" id="CP034348">
    <property type="protein sequence ID" value="QGX97499.1"/>
    <property type="molecule type" value="Genomic_DNA"/>
</dbReference>
<dbReference type="OrthoDB" id="9813056at2"/>
<dbReference type="PANTHER" id="PTHR30537:SF74">
    <property type="entry name" value="HTH-TYPE TRANSCRIPTIONAL REGULATOR TRPI"/>
    <property type="match status" value="1"/>
</dbReference>
<evidence type="ECO:0000259" key="5">
    <source>
        <dbReference type="PROSITE" id="PS50931"/>
    </source>
</evidence>
<dbReference type="InterPro" id="IPR058163">
    <property type="entry name" value="LysR-type_TF_proteobact-type"/>
</dbReference>
<proteinExistence type="inferred from homology"/>
<sequence>MPKLPPLNALRAFEAAARHNGFVGASEELNVTRGAISRHVKLLEEHLGTALFRRHAKGVELTGAGRQFLPVLTDAFDTITREAARLKSDTQSLRVLCPPATSIRWLIPNLDDFRRRHPEIDLRLTTDFFRSSQFETGEFDISFSVEHWPRQREGLTVVPLFPVMLTPACAPRLAEGEVPLRTPQDLTRHTLLHETPWRHDWEAWLSAFPVPGLSKASGDDFPNLDMAVKAALMGAGVVMSDLVLCREELQAGLLIRPFPDLACPSPLGDTCLLVHDTLLDTPKVAAFVEWARETGRRSAIASGLGGGAEKAR</sequence>
<dbReference type="Pfam" id="PF03466">
    <property type="entry name" value="LysR_substrate"/>
    <property type="match status" value="1"/>
</dbReference>
<evidence type="ECO:0000256" key="1">
    <source>
        <dbReference type="ARBA" id="ARBA00009437"/>
    </source>
</evidence>
<dbReference type="GO" id="GO:0003700">
    <property type="term" value="F:DNA-binding transcription factor activity"/>
    <property type="evidence" value="ECO:0007669"/>
    <property type="project" value="InterPro"/>
</dbReference>
<dbReference type="PROSITE" id="PS50931">
    <property type="entry name" value="HTH_LYSR"/>
    <property type="match status" value="1"/>
</dbReference>